<comment type="caution">
    <text evidence="1">The sequence shown here is derived from an EMBL/GenBank/DDBJ whole genome shotgun (WGS) entry which is preliminary data.</text>
</comment>
<proteinExistence type="predicted"/>
<sequence>MSRNTVWLLSTHLNFRIFRKIKIRAHLAKCKIDAGWRTRRKKQHEVLDGERGNGSDGSDVCSKIWLPNAACSMFPNVIEIPQEMY</sequence>
<name>A0A9P0JUS7_ACAOB</name>
<evidence type="ECO:0000313" key="2">
    <source>
        <dbReference type="Proteomes" id="UP001152888"/>
    </source>
</evidence>
<dbReference type="EMBL" id="CAKOFQ010006691">
    <property type="protein sequence ID" value="CAH1961085.1"/>
    <property type="molecule type" value="Genomic_DNA"/>
</dbReference>
<dbReference type="AlphaFoldDB" id="A0A9P0JUS7"/>
<gene>
    <name evidence="1" type="ORF">ACAOBT_LOCUS3969</name>
</gene>
<protein>
    <submittedName>
        <fullName evidence="1">Uncharacterized protein</fullName>
    </submittedName>
</protein>
<dbReference type="Proteomes" id="UP001152888">
    <property type="component" value="Unassembled WGS sequence"/>
</dbReference>
<reference evidence="1" key="1">
    <citation type="submission" date="2022-03" db="EMBL/GenBank/DDBJ databases">
        <authorList>
            <person name="Sayadi A."/>
        </authorList>
    </citation>
    <scope>NUCLEOTIDE SEQUENCE</scope>
</reference>
<accession>A0A9P0JUS7</accession>
<keyword evidence="2" id="KW-1185">Reference proteome</keyword>
<organism evidence="1 2">
    <name type="scientific">Acanthoscelides obtectus</name>
    <name type="common">Bean weevil</name>
    <name type="synonym">Bruchus obtectus</name>
    <dbReference type="NCBI Taxonomy" id="200917"/>
    <lineage>
        <taxon>Eukaryota</taxon>
        <taxon>Metazoa</taxon>
        <taxon>Ecdysozoa</taxon>
        <taxon>Arthropoda</taxon>
        <taxon>Hexapoda</taxon>
        <taxon>Insecta</taxon>
        <taxon>Pterygota</taxon>
        <taxon>Neoptera</taxon>
        <taxon>Endopterygota</taxon>
        <taxon>Coleoptera</taxon>
        <taxon>Polyphaga</taxon>
        <taxon>Cucujiformia</taxon>
        <taxon>Chrysomeloidea</taxon>
        <taxon>Chrysomelidae</taxon>
        <taxon>Bruchinae</taxon>
        <taxon>Bruchini</taxon>
        <taxon>Acanthoscelides</taxon>
    </lineage>
</organism>
<evidence type="ECO:0000313" key="1">
    <source>
        <dbReference type="EMBL" id="CAH1961085.1"/>
    </source>
</evidence>